<dbReference type="PANTHER" id="PTHR43569:SF2">
    <property type="entry name" value="AMIDOHYDROLASE-RELATED DOMAIN-CONTAINING PROTEIN"/>
    <property type="match status" value="1"/>
</dbReference>
<dbReference type="Pfam" id="PF04909">
    <property type="entry name" value="Amidohydro_2"/>
    <property type="match status" value="1"/>
</dbReference>
<dbReference type="Proteomes" id="UP000253551">
    <property type="component" value="Unassembled WGS sequence"/>
</dbReference>
<dbReference type="GO" id="GO:0016787">
    <property type="term" value="F:hydrolase activity"/>
    <property type="evidence" value="ECO:0007669"/>
    <property type="project" value="InterPro"/>
</dbReference>
<dbReference type="InterPro" id="IPR032466">
    <property type="entry name" value="Metal_Hydrolase"/>
</dbReference>
<dbReference type="InterPro" id="IPR052350">
    <property type="entry name" value="Metallo-dep_Lactonases"/>
</dbReference>
<evidence type="ECO:0000259" key="2">
    <source>
        <dbReference type="Pfam" id="PF04909"/>
    </source>
</evidence>
<accession>A0A367KQR3</accession>
<feature type="domain" description="Amidohydrolase-related" evidence="2">
    <location>
        <begin position="7"/>
        <end position="298"/>
    </location>
</feature>
<dbReference type="PANTHER" id="PTHR43569">
    <property type="entry name" value="AMIDOHYDROLASE"/>
    <property type="match status" value="1"/>
</dbReference>
<dbReference type="InterPro" id="IPR006680">
    <property type="entry name" value="Amidohydro-rel"/>
</dbReference>
<dbReference type="OrthoDB" id="2135488at2759"/>
<dbReference type="SUPFAM" id="SSF51556">
    <property type="entry name" value="Metallo-dependent hydrolases"/>
    <property type="match status" value="1"/>
</dbReference>
<dbReference type="EMBL" id="PJQM01000655">
    <property type="protein sequence ID" value="RCI04529.1"/>
    <property type="molecule type" value="Genomic_DNA"/>
</dbReference>
<dbReference type="STRING" id="4846.A0A367KQR3"/>
<gene>
    <name evidence="3" type="ORF">CU098_003598</name>
</gene>
<evidence type="ECO:0000313" key="3">
    <source>
        <dbReference type="EMBL" id="RCI04529.1"/>
    </source>
</evidence>
<proteinExistence type="inferred from homology"/>
<sequence>MTIQTIIDAHIHFWHPDRVYIPWVADSKYKDATEYAKKVEENGVYRAIYVETNVDPHHGLVEADWISQYAEKISSPSFGGIAGIVAYAPVQQGQHVDGYLRTLTRLVGPRLKGVRHLIQDSSSDPNRICHPDFLLGVQTLGKYNLSFDLTINSNACPEQFPPLQILVAQCPQVQFVLDHMGKPPCESKPSEPVFEFWKSQIEALAKHKHVSCKVSGLVTELKNNRSKDALVKQLEPFVNVVYACFGPDRIMFGSDWPICESGATWQTWMDVITEITRHWPSKDKHKLFVTNAIRIYRLHDLQSPI</sequence>
<comment type="similarity">
    <text evidence="1">Belongs to the metallo-dependent hydrolases superfamily.</text>
</comment>
<comment type="caution">
    <text evidence="3">The sequence shown here is derived from an EMBL/GenBank/DDBJ whole genome shotgun (WGS) entry which is preliminary data.</text>
</comment>
<dbReference type="AlphaFoldDB" id="A0A367KQR3"/>
<reference evidence="3 4" key="1">
    <citation type="journal article" date="2018" name="G3 (Bethesda)">
        <title>Phylogenetic and Phylogenomic Definition of Rhizopus Species.</title>
        <authorList>
            <person name="Gryganskyi A.P."/>
            <person name="Golan J."/>
            <person name="Dolatabadi S."/>
            <person name="Mondo S."/>
            <person name="Robb S."/>
            <person name="Idnurm A."/>
            <person name="Muszewska A."/>
            <person name="Steczkiewicz K."/>
            <person name="Masonjones S."/>
            <person name="Liao H.L."/>
            <person name="Gajdeczka M.T."/>
            <person name="Anike F."/>
            <person name="Vuek A."/>
            <person name="Anishchenko I.M."/>
            <person name="Voigt K."/>
            <person name="de Hoog G.S."/>
            <person name="Smith M.E."/>
            <person name="Heitman J."/>
            <person name="Vilgalys R."/>
            <person name="Stajich J.E."/>
        </authorList>
    </citation>
    <scope>NUCLEOTIDE SEQUENCE [LARGE SCALE GENOMIC DNA]</scope>
    <source>
        <strain evidence="3 4">LSU 92-RS-03</strain>
    </source>
</reference>
<protein>
    <recommendedName>
        <fullName evidence="2">Amidohydrolase-related domain-containing protein</fullName>
    </recommendedName>
</protein>
<keyword evidence="4" id="KW-1185">Reference proteome</keyword>
<organism evidence="3 4">
    <name type="scientific">Rhizopus stolonifer</name>
    <name type="common">Rhizopus nigricans</name>
    <dbReference type="NCBI Taxonomy" id="4846"/>
    <lineage>
        <taxon>Eukaryota</taxon>
        <taxon>Fungi</taxon>
        <taxon>Fungi incertae sedis</taxon>
        <taxon>Mucoromycota</taxon>
        <taxon>Mucoromycotina</taxon>
        <taxon>Mucoromycetes</taxon>
        <taxon>Mucorales</taxon>
        <taxon>Mucorineae</taxon>
        <taxon>Rhizopodaceae</taxon>
        <taxon>Rhizopus</taxon>
    </lineage>
</organism>
<dbReference type="Gene3D" id="3.20.20.140">
    <property type="entry name" value="Metal-dependent hydrolases"/>
    <property type="match status" value="1"/>
</dbReference>
<name>A0A367KQR3_RHIST</name>
<evidence type="ECO:0000256" key="1">
    <source>
        <dbReference type="ARBA" id="ARBA00038310"/>
    </source>
</evidence>
<evidence type="ECO:0000313" key="4">
    <source>
        <dbReference type="Proteomes" id="UP000253551"/>
    </source>
</evidence>